<accession>A0A848H4W0</accession>
<feature type="transmembrane region" description="Helical" evidence="1">
    <location>
        <begin position="93"/>
        <end position="115"/>
    </location>
</feature>
<dbReference type="PANTHER" id="PTHR37539:SF1">
    <property type="entry name" value="ER-BOUND OXYGENASE MPAB_MPAB'_RUBBER OXYGENASE CATALYTIC DOMAIN-CONTAINING PROTEIN"/>
    <property type="match status" value="1"/>
</dbReference>
<feature type="transmembrane region" description="Helical" evidence="1">
    <location>
        <begin position="170"/>
        <end position="191"/>
    </location>
</feature>
<evidence type="ECO:0000256" key="1">
    <source>
        <dbReference type="SAM" id="Phobius"/>
    </source>
</evidence>
<dbReference type="InterPro" id="IPR037473">
    <property type="entry name" value="Lcp-like"/>
</dbReference>
<gene>
    <name evidence="3" type="ORF">HHL11_03375</name>
</gene>
<evidence type="ECO:0000313" key="4">
    <source>
        <dbReference type="Proteomes" id="UP000541185"/>
    </source>
</evidence>
<dbReference type="AlphaFoldDB" id="A0A848H4W0"/>
<dbReference type="Proteomes" id="UP000541185">
    <property type="component" value="Unassembled WGS sequence"/>
</dbReference>
<feature type="transmembrane region" description="Helical" evidence="1">
    <location>
        <begin position="127"/>
        <end position="150"/>
    </location>
</feature>
<comment type="caution">
    <text evidence="3">The sequence shown here is derived from an EMBL/GenBank/DDBJ whole genome shotgun (WGS) entry which is preliminary data.</text>
</comment>
<proteinExistence type="predicted"/>
<feature type="domain" description="ER-bound oxygenase mpaB/mpaB'/Rubber oxygenase catalytic" evidence="2">
    <location>
        <begin position="409"/>
        <end position="620"/>
    </location>
</feature>
<dbReference type="InterPro" id="IPR018713">
    <property type="entry name" value="MPAB/Lcp_cat_dom"/>
</dbReference>
<dbReference type="Pfam" id="PF09995">
    <property type="entry name" value="MPAB_Lcp_cat"/>
    <property type="match status" value="1"/>
</dbReference>
<protein>
    <submittedName>
        <fullName evidence="3">Carotenoid biosynthesis protein</fullName>
    </submittedName>
</protein>
<feature type="transmembrane region" description="Helical" evidence="1">
    <location>
        <begin position="28"/>
        <end position="45"/>
    </location>
</feature>
<dbReference type="PANTHER" id="PTHR37539">
    <property type="entry name" value="SECRETED PROTEIN-RELATED"/>
    <property type="match status" value="1"/>
</dbReference>
<keyword evidence="1" id="KW-0812">Transmembrane</keyword>
<evidence type="ECO:0000259" key="2">
    <source>
        <dbReference type="Pfam" id="PF09995"/>
    </source>
</evidence>
<dbReference type="InterPro" id="IPR007354">
    <property type="entry name" value="CruF-like"/>
</dbReference>
<dbReference type="GO" id="GO:0016491">
    <property type="term" value="F:oxidoreductase activity"/>
    <property type="evidence" value="ECO:0007669"/>
    <property type="project" value="InterPro"/>
</dbReference>
<dbReference type="EMBL" id="JABBFX010000001">
    <property type="protein sequence ID" value="NML42778.1"/>
    <property type="molecule type" value="Genomic_DNA"/>
</dbReference>
<keyword evidence="1" id="KW-1133">Transmembrane helix</keyword>
<feature type="transmembrane region" description="Helical" evidence="1">
    <location>
        <begin position="52"/>
        <end position="73"/>
    </location>
</feature>
<keyword evidence="4" id="KW-1185">Reference proteome</keyword>
<feature type="transmembrane region" description="Helical" evidence="1">
    <location>
        <begin position="203"/>
        <end position="223"/>
    </location>
</feature>
<sequence length="718" mass="78130">MLLPAGLAAALVAWTAAGWRPVTLALVLASLAWFAASLWSSRALIGRRASWIFVGLAAALGWFAEEMGSRYGWFFGDYHYTDVLGPRVGSVPIVIPLMWFGVCQVGLTLACLIAWRRPVPPAQGWRTGALVALFTALLVTAFDLGADPYFVYQLKAWIMVKEGDWFGETVWGFAGWLFVSFTITALFLWRARPAQAIDTPPATLRRAALVPIVVYAGMMAFQVAVGDPLALRVISFFAMGIPALAAAIAWHQWRSEPAQQSPAEQPARVIDWEAATLQADPLADQAVAAIVGPWEPGAQPPAAAMARLGQATRLLASWTTNASIANWTPPAPGNDPQVVAALQAYLAAAGPAPDWMDAVQVEAAEDVFMDYGPLSCTLLFCASLPECYLLPQLSEVLHVAGQLEARTEYRIRQTAAMVFPVMMKGGLTRADGGGIAQVLKVRLIHATIRHLILRGAPHEAQATCVPPLAKVAPGASLNEALLAHGWDAGRQGQPCNQLELAYTLLTFGYVFLRGLRKLGLPLTPEQERAYLHAWNVVGHALGIRPELLAHTMEEAEAMFEQLQARAFAKPADPDVRAPLGRALMNAMANSIALPVLRNVPVPMTRWLIGRKTANAIGVRRGGLLATLLFNLGRVCILGFDRVVRLVLPDFSLTRMFTRVVGYRMLSRFLLDQARPLTLPEELLNPMRRTVAGWRSDARAPRWVNHLETQLTQPGSAAS</sequence>
<keyword evidence="1" id="KW-0472">Membrane</keyword>
<dbReference type="Pfam" id="PF04240">
    <property type="entry name" value="Caroten_synth"/>
    <property type="match status" value="1"/>
</dbReference>
<evidence type="ECO:0000313" key="3">
    <source>
        <dbReference type="EMBL" id="NML42778.1"/>
    </source>
</evidence>
<organism evidence="3 4">
    <name type="scientific">Ramlibacter agri</name>
    <dbReference type="NCBI Taxonomy" id="2728837"/>
    <lineage>
        <taxon>Bacteria</taxon>
        <taxon>Pseudomonadati</taxon>
        <taxon>Pseudomonadota</taxon>
        <taxon>Betaproteobacteria</taxon>
        <taxon>Burkholderiales</taxon>
        <taxon>Comamonadaceae</taxon>
        <taxon>Ramlibacter</taxon>
    </lineage>
</organism>
<reference evidence="3 4" key="1">
    <citation type="submission" date="2020-04" db="EMBL/GenBank/DDBJ databases">
        <title>Ramlibacter sp. G-1-2-2 isolated from soil.</title>
        <authorList>
            <person name="Dahal R.H."/>
        </authorList>
    </citation>
    <scope>NUCLEOTIDE SEQUENCE [LARGE SCALE GENOMIC DNA]</scope>
    <source>
        <strain evidence="3 4">G-1-2-2</strain>
    </source>
</reference>
<name>A0A848H4W0_9BURK</name>